<dbReference type="GO" id="GO:0005634">
    <property type="term" value="C:nucleus"/>
    <property type="evidence" value="ECO:0007669"/>
    <property type="project" value="TreeGrafter"/>
</dbReference>
<gene>
    <name evidence="2" type="ORF">PACLA_8A079851</name>
</gene>
<dbReference type="Proteomes" id="UP001152795">
    <property type="component" value="Unassembled WGS sequence"/>
</dbReference>
<dbReference type="CDD" id="cd22419">
    <property type="entry name" value="KH-I_ASCC1"/>
    <property type="match status" value="1"/>
</dbReference>
<dbReference type="Gene3D" id="3.90.1140.10">
    <property type="entry name" value="Cyclic phosphodiesterase"/>
    <property type="match status" value="1"/>
</dbReference>
<dbReference type="InterPro" id="IPR009210">
    <property type="entry name" value="ASCC1"/>
</dbReference>
<dbReference type="SUPFAM" id="SSF55144">
    <property type="entry name" value="LigT-like"/>
    <property type="match status" value="1"/>
</dbReference>
<organism evidence="2 3">
    <name type="scientific">Paramuricea clavata</name>
    <name type="common">Red gorgonian</name>
    <name type="synonym">Violescent sea-whip</name>
    <dbReference type="NCBI Taxonomy" id="317549"/>
    <lineage>
        <taxon>Eukaryota</taxon>
        <taxon>Metazoa</taxon>
        <taxon>Cnidaria</taxon>
        <taxon>Anthozoa</taxon>
        <taxon>Octocorallia</taxon>
        <taxon>Malacalcyonacea</taxon>
        <taxon>Plexauridae</taxon>
        <taxon>Paramuricea</taxon>
    </lineage>
</organism>
<comment type="caution">
    <text evidence="2">The sequence shown here is derived from an EMBL/GenBank/DDBJ whole genome shotgun (WGS) entry which is preliminary data.</text>
</comment>
<dbReference type="InterPro" id="IPR036612">
    <property type="entry name" value="KH_dom_type_1_sf"/>
</dbReference>
<keyword evidence="3" id="KW-1185">Reference proteome</keyword>
<evidence type="ECO:0000256" key="1">
    <source>
        <dbReference type="SAM" id="MobiDB-lite"/>
    </source>
</evidence>
<accession>A0A6S7FRF4</accession>
<dbReference type="PANTHER" id="PTHR13360">
    <property type="entry name" value="ACTIVATING SIGNAL COINTEGRATOR 1 COMPLEX SUBUNIT 1"/>
    <property type="match status" value="1"/>
</dbReference>
<dbReference type="Pfam" id="PF10469">
    <property type="entry name" value="AKAP7_NLS"/>
    <property type="match status" value="1"/>
</dbReference>
<dbReference type="GO" id="GO:0006307">
    <property type="term" value="P:DNA alkylation repair"/>
    <property type="evidence" value="ECO:0007669"/>
    <property type="project" value="InterPro"/>
</dbReference>
<dbReference type="AlphaFoldDB" id="A0A6S7FRF4"/>
<dbReference type="PIRSF" id="PIRSF027019">
    <property type="entry name" value="Euk_LigT"/>
    <property type="match status" value="1"/>
</dbReference>
<dbReference type="InterPro" id="IPR009097">
    <property type="entry name" value="Cyclic_Pdiesterase"/>
</dbReference>
<dbReference type="PANTHER" id="PTHR13360:SF1">
    <property type="entry name" value="ACTIVATING SIGNAL COINTEGRATOR 1 COMPLEX SUBUNIT 1"/>
    <property type="match status" value="1"/>
</dbReference>
<dbReference type="InterPro" id="IPR004088">
    <property type="entry name" value="KH_dom_type_1"/>
</dbReference>
<dbReference type="OrthoDB" id="277832at2759"/>
<evidence type="ECO:0000313" key="3">
    <source>
        <dbReference type="Proteomes" id="UP001152795"/>
    </source>
</evidence>
<feature type="region of interest" description="Disordered" evidence="1">
    <location>
        <begin position="292"/>
        <end position="311"/>
    </location>
</feature>
<reference evidence="2" key="1">
    <citation type="submission" date="2020-04" db="EMBL/GenBank/DDBJ databases">
        <authorList>
            <person name="Alioto T."/>
            <person name="Alioto T."/>
            <person name="Gomez Garrido J."/>
        </authorList>
    </citation>
    <scope>NUCLEOTIDE SEQUENCE</scope>
    <source>
        <strain evidence="2">A484AB</strain>
    </source>
</reference>
<dbReference type="InterPro" id="IPR019510">
    <property type="entry name" value="AKAP7-like_phosphoesterase"/>
</dbReference>
<sequence length="360" mass="41202">MDLDDMAMLRPHITKIGNRHYRKLAFEGSQFNDASDNVVYRYDEYEEDEPECAMIQATGNGFKTSIDVAIELVKFICGKKMETKLRIERETNTQIKLPRPGFEGPVVITSARKKDILSCQHKIELIIESSRQKIPPTHFLSFPLYNMEIISRLEEFKSIALETCRQSKGLDASIFQKPAKLHLTIVMLTLLTQKEVDAASSVLEECYEDVIRPRVAKEPIRIKLEGVDYMNDEPSKVDVLYAKVHEVDGGGRLQELANEVMNYFIMKGLGKDEYGRVKLHATVINTRLRETDKELTSSSQSRNNKRAPFSSRTTFDATEITEIFKDFVFGEHHVDCIHLSQRGVYDDNGQYHCCKSLPLP</sequence>
<protein>
    <submittedName>
        <fullName evidence="2">Activating signal cointegrator 1 complex subunit 1</fullName>
    </submittedName>
</protein>
<dbReference type="GO" id="GO:0006355">
    <property type="term" value="P:regulation of DNA-templated transcription"/>
    <property type="evidence" value="ECO:0007669"/>
    <property type="project" value="TreeGrafter"/>
</dbReference>
<dbReference type="Gene3D" id="3.30.1370.10">
    <property type="entry name" value="K Homology domain, type 1"/>
    <property type="match status" value="1"/>
</dbReference>
<dbReference type="InterPro" id="IPR047538">
    <property type="entry name" value="KH-I_ASCC1"/>
</dbReference>
<evidence type="ECO:0000313" key="2">
    <source>
        <dbReference type="EMBL" id="CAB3982514.1"/>
    </source>
</evidence>
<dbReference type="SUPFAM" id="SSF54791">
    <property type="entry name" value="Eukaryotic type KH-domain (KH-domain type I)"/>
    <property type="match status" value="1"/>
</dbReference>
<dbReference type="GO" id="GO:0003723">
    <property type="term" value="F:RNA binding"/>
    <property type="evidence" value="ECO:0007669"/>
    <property type="project" value="InterPro"/>
</dbReference>
<dbReference type="SMART" id="SM00322">
    <property type="entry name" value="KH"/>
    <property type="match status" value="1"/>
</dbReference>
<name>A0A6S7FRF4_PARCT</name>
<dbReference type="InterPro" id="IPR004087">
    <property type="entry name" value="KH_dom"/>
</dbReference>
<dbReference type="EMBL" id="CACRXK020000510">
    <property type="protein sequence ID" value="CAB3982514.1"/>
    <property type="molecule type" value="Genomic_DNA"/>
</dbReference>
<dbReference type="Pfam" id="PF00013">
    <property type="entry name" value="KH_1"/>
    <property type="match status" value="1"/>
</dbReference>
<proteinExistence type="predicted"/>